<evidence type="ECO:0000259" key="7">
    <source>
        <dbReference type="SMART" id="SM01329"/>
    </source>
</evidence>
<organism evidence="9 11">
    <name type="scientific">Thermoproteota archaeon</name>
    <dbReference type="NCBI Taxonomy" id="2056631"/>
    <lineage>
        <taxon>Archaea</taxon>
        <taxon>Thermoproteota</taxon>
    </lineage>
</organism>
<evidence type="ECO:0000256" key="2">
    <source>
        <dbReference type="ARBA" id="ARBA00007769"/>
    </source>
</evidence>
<dbReference type="FunFam" id="3.40.718.10:FF:000019">
    <property type="entry name" value="Homoisocitrate dehydrogenase"/>
    <property type="match status" value="1"/>
</dbReference>
<name>A0A523BJ09_9CREN</name>
<reference evidence="8 10" key="2">
    <citation type="journal article" date="2019" name="Nat. Microbiol.">
        <title>Wide diversity of methane and short-chain alkane metabolisms in uncultured archaea.</title>
        <authorList>
            <person name="Borrel G."/>
            <person name="Adam P.S."/>
            <person name="McKay L.J."/>
            <person name="Chen L.X."/>
            <person name="Sierra-Garcia I.N."/>
            <person name="Sieber C.M."/>
            <person name="Letourneur Q."/>
            <person name="Ghozlane A."/>
            <person name="Andersen G.L."/>
            <person name="Li W.J."/>
            <person name="Hallam S.J."/>
            <person name="Muyzer G."/>
            <person name="de Oliveira V.M."/>
            <person name="Inskeep W.P."/>
            <person name="Banfield J.F."/>
            <person name="Gribaldo S."/>
        </authorList>
    </citation>
    <scope>NUCLEOTIDE SEQUENCE [LARGE SCALE GENOMIC DNA]</scope>
    <source>
        <strain evidence="8">Verst-YHS</strain>
    </source>
</reference>
<dbReference type="PANTHER" id="PTHR11835:SF34">
    <property type="entry name" value="ISOCITRATE DEHYDROGENASE [NAD] SUBUNIT ALPHA, MITOCHONDRIAL"/>
    <property type="match status" value="1"/>
</dbReference>
<keyword evidence="4" id="KW-0460">Magnesium</keyword>
<evidence type="ECO:0000256" key="5">
    <source>
        <dbReference type="ARBA" id="ARBA00023002"/>
    </source>
</evidence>
<protein>
    <submittedName>
        <fullName evidence="8">Isocitrate/isopropylmalate dehydrogenase family protein</fullName>
    </submittedName>
    <submittedName>
        <fullName evidence="9">NAD-dependent isocitrate dehydrogenase</fullName>
    </submittedName>
</protein>
<evidence type="ECO:0000313" key="11">
    <source>
        <dbReference type="Proteomes" id="UP000317265"/>
    </source>
</evidence>
<dbReference type="SUPFAM" id="SSF53659">
    <property type="entry name" value="Isocitrate/Isopropylmalate dehydrogenase-like"/>
    <property type="match status" value="1"/>
</dbReference>
<dbReference type="EMBL" id="QNVI01000002">
    <property type="protein sequence ID" value="TDA40520.1"/>
    <property type="molecule type" value="Genomic_DNA"/>
</dbReference>
<dbReference type="InterPro" id="IPR019818">
    <property type="entry name" value="IsoCit/isopropylmalate_DH_CS"/>
</dbReference>
<dbReference type="SMART" id="SM01329">
    <property type="entry name" value="Iso_dh"/>
    <property type="match status" value="1"/>
</dbReference>
<keyword evidence="3" id="KW-0479">Metal-binding</keyword>
<dbReference type="GO" id="GO:0019298">
    <property type="term" value="P:coenzyme B biosynthetic process"/>
    <property type="evidence" value="ECO:0007669"/>
    <property type="project" value="UniProtKB-ARBA"/>
</dbReference>
<dbReference type="Proteomes" id="UP000317265">
    <property type="component" value="Unassembled WGS sequence"/>
</dbReference>
<dbReference type="AlphaFoldDB" id="A0A523BJ09"/>
<sequence>MKKYKIAVIHGDGIGPEVMEATLYVLNNLGLNFEFIPVEAGLNAWKKYKNPLPEETIDIIRRTDACLKGPTQTPPGPETFKSPTVTLRKLFDLYANIRPFKSRPGVPSIHKNVNMIIVRENTEELYSGIEYIIGENSIAIRVITKKASERIARFAFNLARKEGYKKVTIVHKANVLKITDGFFRNICLEVSKEFPDIITEEMIVDSAAMKIVMNPIDFNIIVTTNLFGDILSDVAAGVTGGLGLAPSANIGDKYALFEAVHGSAPDIAGKGIANPSALILSSAMMLKYLGEEKIGKIIENAIDNVLSEGKYLTKDLGGNTKTMEFAKAVVEKIKELF</sequence>
<feature type="domain" description="Isopropylmalate dehydrogenase-like" evidence="7">
    <location>
        <begin position="5"/>
        <end position="329"/>
    </location>
</feature>
<keyword evidence="6" id="KW-0520">NAD</keyword>
<dbReference type="PROSITE" id="PS00470">
    <property type="entry name" value="IDH_IMDH"/>
    <property type="match status" value="1"/>
</dbReference>
<dbReference type="InterPro" id="IPR024084">
    <property type="entry name" value="IsoPropMal-DH-like_dom"/>
</dbReference>
<dbReference type="GO" id="GO:0006102">
    <property type="term" value="P:isocitrate metabolic process"/>
    <property type="evidence" value="ECO:0007669"/>
    <property type="project" value="TreeGrafter"/>
</dbReference>
<dbReference type="GO" id="GO:0000287">
    <property type="term" value="F:magnesium ion binding"/>
    <property type="evidence" value="ECO:0007669"/>
    <property type="project" value="InterPro"/>
</dbReference>
<dbReference type="GO" id="GO:0009098">
    <property type="term" value="P:L-leucine biosynthetic process"/>
    <property type="evidence" value="ECO:0007669"/>
    <property type="project" value="InterPro"/>
</dbReference>
<evidence type="ECO:0000313" key="10">
    <source>
        <dbReference type="Proteomes" id="UP000316080"/>
    </source>
</evidence>
<dbReference type="Pfam" id="PF00180">
    <property type="entry name" value="Iso_dh"/>
    <property type="match status" value="1"/>
</dbReference>
<evidence type="ECO:0000313" key="9">
    <source>
        <dbReference type="EMBL" id="TDA40520.1"/>
    </source>
</evidence>
<evidence type="ECO:0000256" key="4">
    <source>
        <dbReference type="ARBA" id="ARBA00022842"/>
    </source>
</evidence>
<dbReference type="Proteomes" id="UP000316080">
    <property type="component" value="Unassembled WGS sequence"/>
</dbReference>
<dbReference type="GO" id="GO:0006099">
    <property type="term" value="P:tricarboxylic acid cycle"/>
    <property type="evidence" value="ECO:0007669"/>
    <property type="project" value="TreeGrafter"/>
</dbReference>
<evidence type="ECO:0000256" key="1">
    <source>
        <dbReference type="ARBA" id="ARBA00001946"/>
    </source>
</evidence>
<dbReference type="GO" id="GO:0003862">
    <property type="term" value="F:3-isopropylmalate dehydrogenase activity"/>
    <property type="evidence" value="ECO:0007669"/>
    <property type="project" value="InterPro"/>
</dbReference>
<accession>A0A523BJ09</accession>
<comment type="similarity">
    <text evidence="2">Belongs to the isocitrate and isopropylmalate dehydrogenases family.</text>
</comment>
<evidence type="ECO:0000256" key="6">
    <source>
        <dbReference type="ARBA" id="ARBA00023027"/>
    </source>
</evidence>
<gene>
    <name evidence="9" type="ORF">DSO09_00150</name>
    <name evidence="8" type="ORF">EF809_03840</name>
</gene>
<comment type="cofactor">
    <cofactor evidence="1">
        <name>Mg(2+)</name>
        <dbReference type="ChEBI" id="CHEBI:18420"/>
    </cofactor>
</comment>
<dbReference type="NCBIfam" id="TIGR02088">
    <property type="entry name" value="LEU3_arch"/>
    <property type="match status" value="1"/>
</dbReference>
<dbReference type="InterPro" id="IPR011828">
    <property type="entry name" value="LEU3_arc"/>
</dbReference>
<dbReference type="Gene3D" id="3.40.718.10">
    <property type="entry name" value="Isopropylmalate Dehydrogenase"/>
    <property type="match status" value="1"/>
</dbReference>
<dbReference type="GO" id="GO:0051287">
    <property type="term" value="F:NAD binding"/>
    <property type="evidence" value="ECO:0007669"/>
    <property type="project" value="InterPro"/>
</dbReference>
<proteinExistence type="inferred from homology"/>
<comment type="caution">
    <text evidence="9">The sequence shown here is derived from an EMBL/GenBank/DDBJ whole genome shotgun (WGS) entry which is preliminary data.</text>
</comment>
<dbReference type="PANTHER" id="PTHR11835">
    <property type="entry name" value="DECARBOXYLATING DEHYDROGENASES-ISOCITRATE, ISOPROPYLMALATE, TARTRATE"/>
    <property type="match status" value="1"/>
</dbReference>
<evidence type="ECO:0000313" key="8">
    <source>
        <dbReference type="EMBL" id="RZN55978.1"/>
    </source>
</evidence>
<evidence type="ECO:0000256" key="3">
    <source>
        <dbReference type="ARBA" id="ARBA00022723"/>
    </source>
</evidence>
<reference evidence="9 11" key="1">
    <citation type="journal article" date="2019" name="Nat. Microbiol.">
        <title>Expanding anaerobic alkane metabolism in the domain of Archaea.</title>
        <authorList>
            <person name="Wang Y."/>
            <person name="Wegener G."/>
            <person name="Hou J."/>
            <person name="Wang F."/>
            <person name="Xiao X."/>
        </authorList>
    </citation>
    <scope>NUCLEOTIDE SEQUENCE [LARGE SCALE GENOMIC DNA]</scope>
    <source>
        <strain evidence="9">WYZ-LMO11</strain>
    </source>
</reference>
<keyword evidence="5" id="KW-0560">Oxidoreductase</keyword>
<dbReference type="GO" id="GO:0004449">
    <property type="term" value="F:isocitrate dehydrogenase (NAD+) activity"/>
    <property type="evidence" value="ECO:0007669"/>
    <property type="project" value="TreeGrafter"/>
</dbReference>
<dbReference type="EMBL" id="RXIH01000032">
    <property type="protein sequence ID" value="RZN55978.1"/>
    <property type="molecule type" value="Genomic_DNA"/>
</dbReference>